<dbReference type="GO" id="GO:0009986">
    <property type="term" value="C:cell surface"/>
    <property type="evidence" value="ECO:0007669"/>
    <property type="project" value="TreeGrafter"/>
</dbReference>
<dbReference type="InterPro" id="IPR050386">
    <property type="entry name" value="Glycosyl_hydrolase_5"/>
</dbReference>
<proteinExistence type="inferred from homology"/>
<dbReference type="GO" id="GO:0009251">
    <property type="term" value="P:glucan catabolic process"/>
    <property type="evidence" value="ECO:0007669"/>
    <property type="project" value="TreeGrafter"/>
</dbReference>
<dbReference type="VEuPathDB" id="FungiDB:AB675_5911"/>
<keyword evidence="4" id="KW-0961">Cell wall biogenesis/degradation</keyword>
<feature type="domain" description="Glycoside hydrolase family 5" evidence="6">
    <location>
        <begin position="75"/>
        <end position="297"/>
    </location>
</feature>
<dbReference type="Gene3D" id="3.20.20.80">
    <property type="entry name" value="Glycosidases"/>
    <property type="match status" value="1"/>
</dbReference>
<evidence type="ECO:0000259" key="6">
    <source>
        <dbReference type="Pfam" id="PF00150"/>
    </source>
</evidence>
<evidence type="ECO:0000256" key="3">
    <source>
        <dbReference type="ARBA" id="ARBA00023295"/>
    </source>
</evidence>
<evidence type="ECO:0000313" key="8">
    <source>
        <dbReference type="Proteomes" id="UP000038010"/>
    </source>
</evidence>
<dbReference type="Proteomes" id="UP000038010">
    <property type="component" value="Unassembled WGS sequence"/>
</dbReference>
<dbReference type="Pfam" id="PF00150">
    <property type="entry name" value="Cellulase"/>
    <property type="match status" value="1"/>
</dbReference>
<dbReference type="PANTHER" id="PTHR31297">
    <property type="entry name" value="GLUCAN ENDO-1,6-BETA-GLUCOSIDASE B"/>
    <property type="match status" value="1"/>
</dbReference>
<comment type="caution">
    <text evidence="7">The sequence shown here is derived from an EMBL/GenBank/DDBJ whole genome shotgun (WGS) entry which is preliminary data.</text>
</comment>
<dbReference type="EMBL" id="LFJN01000017">
    <property type="protein sequence ID" value="KPI38853.1"/>
    <property type="molecule type" value="Genomic_DNA"/>
</dbReference>
<dbReference type="AlphaFoldDB" id="A0A0N1H7D4"/>
<keyword evidence="8" id="KW-1185">Reference proteome</keyword>
<dbReference type="RefSeq" id="XP_017998816.1">
    <property type="nucleotide sequence ID" value="XM_018146161.1"/>
</dbReference>
<evidence type="ECO:0000256" key="5">
    <source>
        <dbReference type="RuleBase" id="RU361153"/>
    </source>
</evidence>
<dbReference type="GeneID" id="28738041"/>
<gene>
    <name evidence="7" type="ORF">AB675_5911</name>
</gene>
<protein>
    <submittedName>
        <fullName evidence="7">Glucan 1,3-beta-glucosidase A</fullName>
    </submittedName>
</protein>
<dbReference type="InterPro" id="IPR017853">
    <property type="entry name" value="GH"/>
</dbReference>
<dbReference type="InterPro" id="IPR001547">
    <property type="entry name" value="Glyco_hydro_5"/>
</dbReference>
<sequence length="397" mass="43539">MIFNKRVAASLLAATAVAKPIFTRQTSGPIRGVNIGGWLVLEPWITPSIFQQYDGSIVDEYTLTKNAPNAESVLQAHWASWATQGDFQKIAGAGLNLVRIPVGYWAFQKYDGDPYIQGAAEYLDQAIEWAAGAGLNVWVDLHGAPLSQNGFDNSGQRTTSPGWSTGDTVGFTADVIGEIAKRYGSKSNVVGIELLNEPLTPVIGRDGTQQYFQQGFDAVRASYGGAVPFSDGFLNANEWNGFLTGQNAIVDHHEYQVFTNELLQLDWQGHVDKVYSRVSEWAGGADKPVVNGEWTAAMTDCAPALNGYGIGARYDGTFSRRNYDGTYESSEYIGSCANVNFIDQWSPELKTATTNYIKAQIDVSSNQAAGWIFWNFKTEAAAEWDFFRLIDNGIWPS</sequence>
<keyword evidence="2 5" id="KW-0378">Hydrolase</keyword>
<dbReference type="GO" id="GO:0071555">
    <property type="term" value="P:cell wall organization"/>
    <property type="evidence" value="ECO:0007669"/>
    <property type="project" value="UniProtKB-KW"/>
</dbReference>
<comment type="similarity">
    <text evidence="1 5">Belongs to the glycosyl hydrolase 5 (cellulase A) family.</text>
</comment>
<evidence type="ECO:0000313" key="7">
    <source>
        <dbReference type="EMBL" id="KPI38853.1"/>
    </source>
</evidence>
<dbReference type="OrthoDB" id="62120at2759"/>
<evidence type="ECO:0000256" key="4">
    <source>
        <dbReference type="ARBA" id="ARBA00023316"/>
    </source>
</evidence>
<evidence type="ECO:0000256" key="1">
    <source>
        <dbReference type="ARBA" id="ARBA00005641"/>
    </source>
</evidence>
<dbReference type="PANTHER" id="PTHR31297:SF8">
    <property type="entry name" value="GLYCOSIDE HYDROLASE FAMILY 5 DOMAIN-CONTAINING PROTEIN"/>
    <property type="match status" value="1"/>
</dbReference>
<dbReference type="SUPFAM" id="SSF51445">
    <property type="entry name" value="(Trans)glycosidases"/>
    <property type="match status" value="1"/>
</dbReference>
<organism evidence="7 8">
    <name type="scientific">Cyphellophora attinorum</name>
    <dbReference type="NCBI Taxonomy" id="1664694"/>
    <lineage>
        <taxon>Eukaryota</taxon>
        <taxon>Fungi</taxon>
        <taxon>Dikarya</taxon>
        <taxon>Ascomycota</taxon>
        <taxon>Pezizomycotina</taxon>
        <taxon>Eurotiomycetes</taxon>
        <taxon>Chaetothyriomycetidae</taxon>
        <taxon>Chaetothyriales</taxon>
        <taxon>Cyphellophoraceae</taxon>
        <taxon>Cyphellophora</taxon>
    </lineage>
</organism>
<dbReference type="PROSITE" id="PS00659">
    <property type="entry name" value="GLYCOSYL_HYDROL_F5"/>
    <property type="match status" value="1"/>
</dbReference>
<evidence type="ECO:0000256" key="2">
    <source>
        <dbReference type="ARBA" id="ARBA00022801"/>
    </source>
</evidence>
<dbReference type="GO" id="GO:0004338">
    <property type="term" value="F:glucan exo-1,3-beta-glucosidase activity"/>
    <property type="evidence" value="ECO:0007669"/>
    <property type="project" value="TreeGrafter"/>
</dbReference>
<dbReference type="GO" id="GO:0005576">
    <property type="term" value="C:extracellular region"/>
    <property type="evidence" value="ECO:0007669"/>
    <property type="project" value="TreeGrafter"/>
</dbReference>
<dbReference type="STRING" id="1664694.A0A0N1H7D4"/>
<accession>A0A0N1H7D4</accession>
<dbReference type="InterPro" id="IPR018087">
    <property type="entry name" value="Glyco_hydro_5_CS"/>
</dbReference>
<reference evidence="7 8" key="1">
    <citation type="submission" date="2015-06" db="EMBL/GenBank/DDBJ databases">
        <title>Draft genome of the ant-associated black yeast Phialophora attae CBS 131958.</title>
        <authorList>
            <person name="Moreno L.F."/>
            <person name="Stielow B.J."/>
            <person name="de Hoog S."/>
            <person name="Vicente V.A."/>
            <person name="Weiss V.A."/>
            <person name="de Vries M."/>
            <person name="Cruz L.M."/>
            <person name="Souza E.M."/>
        </authorList>
    </citation>
    <scope>NUCLEOTIDE SEQUENCE [LARGE SCALE GENOMIC DNA]</scope>
    <source>
        <strain evidence="7 8">CBS 131958</strain>
    </source>
</reference>
<keyword evidence="3 5" id="KW-0326">Glycosidase</keyword>
<name>A0A0N1H7D4_9EURO</name>